<organism evidence="1 2">
    <name type="scientific">Pleurodeles waltl</name>
    <name type="common">Iberian ribbed newt</name>
    <dbReference type="NCBI Taxonomy" id="8319"/>
    <lineage>
        <taxon>Eukaryota</taxon>
        <taxon>Metazoa</taxon>
        <taxon>Chordata</taxon>
        <taxon>Craniata</taxon>
        <taxon>Vertebrata</taxon>
        <taxon>Euteleostomi</taxon>
        <taxon>Amphibia</taxon>
        <taxon>Batrachia</taxon>
        <taxon>Caudata</taxon>
        <taxon>Salamandroidea</taxon>
        <taxon>Salamandridae</taxon>
        <taxon>Pleurodelinae</taxon>
        <taxon>Pleurodeles</taxon>
    </lineage>
</organism>
<comment type="caution">
    <text evidence="1">The sequence shown here is derived from an EMBL/GenBank/DDBJ whole genome shotgun (WGS) entry which is preliminary data.</text>
</comment>
<keyword evidence="2" id="KW-1185">Reference proteome</keyword>
<reference evidence="1" key="1">
    <citation type="journal article" date="2022" name="bioRxiv">
        <title>Sequencing and chromosome-scale assembly of the giantPleurodeles waltlgenome.</title>
        <authorList>
            <person name="Brown T."/>
            <person name="Elewa A."/>
            <person name="Iarovenko S."/>
            <person name="Subramanian E."/>
            <person name="Araus A.J."/>
            <person name="Petzold A."/>
            <person name="Susuki M."/>
            <person name="Suzuki K.-i.T."/>
            <person name="Hayashi T."/>
            <person name="Toyoda A."/>
            <person name="Oliveira C."/>
            <person name="Osipova E."/>
            <person name="Leigh N.D."/>
            <person name="Simon A."/>
            <person name="Yun M.H."/>
        </authorList>
    </citation>
    <scope>NUCLEOTIDE SEQUENCE</scope>
    <source>
        <strain evidence="1">20211129_DDA</strain>
        <tissue evidence="1">Liver</tissue>
    </source>
</reference>
<name>A0AAV7NCT3_PLEWA</name>
<dbReference type="AlphaFoldDB" id="A0AAV7NCT3"/>
<proteinExistence type="predicted"/>
<sequence>MRSGPSPLRRADRPPLTRLFLLKGRHQPALPTAGRSVWPQVLPLHRALAGTPLTWSLLAPGGGGSSPTAPAGTPLALGISLLCPGLFCVGPPSQLQGAPNRWAAPTTVAQLCLPGPRPVLLRGAAAPGSSYFPSYFYRRCRVAPRWAIRRRLRCLIPSQGESRWRPPSSERARTSRSVQLVRDRRTLHHTVGREGTTACVTREWRSFPVLVRAGSGGSSLHATAISMRCRAAS</sequence>
<dbReference type="EMBL" id="JANPWB010000012">
    <property type="protein sequence ID" value="KAJ1112675.1"/>
    <property type="molecule type" value="Genomic_DNA"/>
</dbReference>
<accession>A0AAV7NCT3</accession>
<evidence type="ECO:0000313" key="1">
    <source>
        <dbReference type="EMBL" id="KAJ1112675.1"/>
    </source>
</evidence>
<evidence type="ECO:0000313" key="2">
    <source>
        <dbReference type="Proteomes" id="UP001066276"/>
    </source>
</evidence>
<gene>
    <name evidence="1" type="ORF">NDU88_000936</name>
</gene>
<protein>
    <submittedName>
        <fullName evidence="1">Uncharacterized protein</fullName>
    </submittedName>
</protein>
<dbReference type="Proteomes" id="UP001066276">
    <property type="component" value="Chromosome 8"/>
</dbReference>